<evidence type="ECO:0000256" key="1">
    <source>
        <dbReference type="ARBA" id="ARBA00022723"/>
    </source>
</evidence>
<dbReference type="Pfam" id="PF03328">
    <property type="entry name" value="HpcH_HpaI"/>
    <property type="match status" value="1"/>
</dbReference>
<dbReference type="EMBL" id="CAVNYO010000412">
    <property type="protein sequence ID" value="CAK5276690.1"/>
    <property type="molecule type" value="Genomic_DNA"/>
</dbReference>
<evidence type="ECO:0000256" key="2">
    <source>
        <dbReference type="ARBA" id="ARBA00023239"/>
    </source>
</evidence>
<dbReference type="Proteomes" id="UP001295794">
    <property type="component" value="Unassembled WGS sequence"/>
</dbReference>
<evidence type="ECO:0000259" key="3">
    <source>
        <dbReference type="Pfam" id="PF03328"/>
    </source>
</evidence>
<keyword evidence="5" id="KW-1185">Reference proteome</keyword>
<protein>
    <recommendedName>
        <fullName evidence="3">HpcH/HpaI aldolase/citrate lyase domain-containing protein</fullName>
    </recommendedName>
</protein>
<evidence type="ECO:0000313" key="5">
    <source>
        <dbReference type="Proteomes" id="UP001295794"/>
    </source>
</evidence>
<dbReference type="InterPro" id="IPR040442">
    <property type="entry name" value="Pyrv_kinase-like_dom_sf"/>
</dbReference>
<dbReference type="Gene3D" id="3.20.20.60">
    <property type="entry name" value="Phosphoenolpyruvate-binding domains"/>
    <property type="match status" value="1"/>
</dbReference>
<keyword evidence="2" id="KW-0456">Lyase</keyword>
<dbReference type="GO" id="GO:0005737">
    <property type="term" value="C:cytoplasm"/>
    <property type="evidence" value="ECO:0007669"/>
    <property type="project" value="TreeGrafter"/>
</dbReference>
<proteinExistence type="predicted"/>
<keyword evidence="1" id="KW-0479">Metal-binding</keyword>
<dbReference type="GO" id="GO:0046872">
    <property type="term" value="F:metal ion binding"/>
    <property type="evidence" value="ECO:0007669"/>
    <property type="project" value="UniProtKB-KW"/>
</dbReference>
<reference evidence="4" key="1">
    <citation type="submission" date="2023-11" db="EMBL/GenBank/DDBJ databases">
        <authorList>
            <person name="De Vega J J."/>
            <person name="De Vega J J."/>
        </authorList>
    </citation>
    <scope>NUCLEOTIDE SEQUENCE</scope>
</reference>
<feature type="non-terminal residue" evidence="4">
    <location>
        <position position="1"/>
    </location>
</feature>
<dbReference type="InterPro" id="IPR050251">
    <property type="entry name" value="HpcH-HpaI_aldolase"/>
</dbReference>
<dbReference type="GO" id="GO:0016832">
    <property type="term" value="F:aldehyde-lyase activity"/>
    <property type="evidence" value="ECO:0007669"/>
    <property type="project" value="TreeGrafter"/>
</dbReference>
<evidence type="ECO:0000313" key="4">
    <source>
        <dbReference type="EMBL" id="CAK5276690.1"/>
    </source>
</evidence>
<organism evidence="4 5">
    <name type="scientific">Mycena citricolor</name>
    <dbReference type="NCBI Taxonomy" id="2018698"/>
    <lineage>
        <taxon>Eukaryota</taxon>
        <taxon>Fungi</taxon>
        <taxon>Dikarya</taxon>
        <taxon>Basidiomycota</taxon>
        <taxon>Agaricomycotina</taxon>
        <taxon>Agaricomycetes</taxon>
        <taxon>Agaricomycetidae</taxon>
        <taxon>Agaricales</taxon>
        <taxon>Marasmiineae</taxon>
        <taxon>Mycenaceae</taxon>
        <taxon>Mycena</taxon>
    </lineage>
</organism>
<dbReference type="SUPFAM" id="SSF51621">
    <property type="entry name" value="Phosphoenolpyruvate/pyruvate domain"/>
    <property type="match status" value="1"/>
</dbReference>
<sequence>GASCLYLIPAMSAAALLSTTERAQFRAPTLQQPANLTGILKSGKIAVGSVLSYPSVHIAKTVAACGADWCWIDTEHVAWSPTLLIECIQIINQESGGSMVPIVRVPNKKAFDYMAWCLDAGAGGVILPHLETVEEMQAAVDACRFPPVGHRSFPPFSFIPGVTDTTPAGDSIFTLANKHVAIIPQIETRLGFENLDAIASMEQVPCFMVGVADMRMELGLSPALPMATEPEWVKIMEHASAMAKKHDIPMLGLALGEEMIKGRIAQGFKLIASAADFPVLAGGLCGAVVEARAFVESM</sequence>
<dbReference type="PANTHER" id="PTHR30502">
    <property type="entry name" value="2-KETO-3-DEOXY-L-RHAMNONATE ALDOLASE"/>
    <property type="match status" value="1"/>
</dbReference>
<dbReference type="InterPro" id="IPR005000">
    <property type="entry name" value="Aldolase/citrate-lyase_domain"/>
</dbReference>
<name>A0AAD2HJT8_9AGAR</name>
<gene>
    <name evidence="4" type="ORF">MYCIT1_LOCUS25156</name>
</gene>
<feature type="domain" description="HpcH/HpaI aldolase/citrate lyase" evidence="3">
    <location>
        <begin position="57"/>
        <end position="276"/>
    </location>
</feature>
<dbReference type="PANTHER" id="PTHR30502:SF8">
    <property type="entry name" value="SYNTHASE, PUTATIVE-RELATED"/>
    <property type="match status" value="1"/>
</dbReference>
<comment type="caution">
    <text evidence="4">The sequence shown here is derived from an EMBL/GenBank/DDBJ whole genome shotgun (WGS) entry which is preliminary data.</text>
</comment>
<dbReference type="InterPro" id="IPR015813">
    <property type="entry name" value="Pyrv/PenolPyrv_kinase-like_dom"/>
</dbReference>
<accession>A0AAD2HJT8</accession>
<dbReference type="AlphaFoldDB" id="A0AAD2HJT8"/>